<dbReference type="Pfam" id="PF03473">
    <property type="entry name" value="MOSC"/>
    <property type="match status" value="1"/>
</dbReference>
<protein>
    <submittedName>
        <fullName evidence="3">MOSC domain-containing protein</fullName>
    </submittedName>
</protein>
<gene>
    <name evidence="3" type="ORF">DES41_104437</name>
</gene>
<dbReference type="GO" id="GO:0030170">
    <property type="term" value="F:pyridoxal phosphate binding"/>
    <property type="evidence" value="ECO:0007669"/>
    <property type="project" value="InterPro"/>
</dbReference>
<dbReference type="Proteomes" id="UP000252884">
    <property type="component" value="Unassembled WGS sequence"/>
</dbReference>
<name>A0A368XYM4_9BURK</name>
<evidence type="ECO:0000259" key="2">
    <source>
        <dbReference type="PROSITE" id="PS51340"/>
    </source>
</evidence>
<feature type="region of interest" description="Disordered" evidence="1">
    <location>
        <begin position="43"/>
        <end position="65"/>
    </location>
</feature>
<dbReference type="PROSITE" id="PS51340">
    <property type="entry name" value="MOSC"/>
    <property type="match status" value="1"/>
</dbReference>
<dbReference type="InterPro" id="IPR052716">
    <property type="entry name" value="MOSC_domain"/>
</dbReference>
<dbReference type="PANTHER" id="PTHR36930">
    <property type="entry name" value="METAL-SULFUR CLUSTER BIOSYNTHESIS PROTEINS YUAD-RELATED"/>
    <property type="match status" value="1"/>
</dbReference>
<reference evidence="3 4" key="1">
    <citation type="submission" date="2018-07" db="EMBL/GenBank/DDBJ databases">
        <title>Genomic Encyclopedia of Type Strains, Phase IV (KMG-IV): sequencing the most valuable type-strain genomes for metagenomic binning, comparative biology and taxonomic classification.</title>
        <authorList>
            <person name="Goeker M."/>
        </authorList>
    </citation>
    <scope>NUCLEOTIDE SEQUENCE [LARGE SCALE GENOMIC DNA]</scope>
    <source>
        <strain evidence="3 4">DSM 21634</strain>
    </source>
</reference>
<dbReference type="Gene3D" id="2.40.33.20">
    <property type="entry name" value="PK beta-barrel domain-like"/>
    <property type="match status" value="1"/>
</dbReference>
<organism evidence="3 4">
    <name type="scientific">Pseudorhodoferax soli</name>
    <dbReference type="NCBI Taxonomy" id="545864"/>
    <lineage>
        <taxon>Bacteria</taxon>
        <taxon>Pseudomonadati</taxon>
        <taxon>Pseudomonadota</taxon>
        <taxon>Betaproteobacteria</taxon>
        <taxon>Burkholderiales</taxon>
        <taxon>Comamonadaceae</taxon>
    </lineage>
</organism>
<feature type="domain" description="MOSC" evidence="2">
    <location>
        <begin position="31"/>
        <end position="174"/>
    </location>
</feature>
<evidence type="ECO:0000313" key="4">
    <source>
        <dbReference type="Proteomes" id="UP000252884"/>
    </source>
</evidence>
<dbReference type="AlphaFoldDB" id="A0A368XYM4"/>
<evidence type="ECO:0000313" key="3">
    <source>
        <dbReference type="EMBL" id="RCW71617.1"/>
    </source>
</evidence>
<dbReference type="InterPro" id="IPR005302">
    <property type="entry name" value="MoCF_Sase_C"/>
</dbReference>
<dbReference type="RefSeq" id="WP_114469027.1">
    <property type="nucleotide sequence ID" value="NZ_QPJK01000004.1"/>
</dbReference>
<dbReference type="GO" id="GO:0030151">
    <property type="term" value="F:molybdenum ion binding"/>
    <property type="evidence" value="ECO:0007669"/>
    <property type="project" value="InterPro"/>
</dbReference>
<dbReference type="PANTHER" id="PTHR36930:SF1">
    <property type="entry name" value="MOSC DOMAIN-CONTAINING PROTEIN"/>
    <property type="match status" value="1"/>
</dbReference>
<feature type="compositionally biased region" description="Basic and acidic residues" evidence="1">
    <location>
        <begin position="44"/>
        <end position="54"/>
    </location>
</feature>
<dbReference type="InterPro" id="IPR011037">
    <property type="entry name" value="Pyrv_Knase-like_insert_dom_sf"/>
</dbReference>
<proteinExistence type="predicted"/>
<accession>A0A368XYM4</accession>
<dbReference type="SUPFAM" id="SSF50800">
    <property type="entry name" value="PK beta-barrel domain-like"/>
    <property type="match status" value="1"/>
</dbReference>
<keyword evidence="4" id="KW-1185">Reference proteome</keyword>
<comment type="caution">
    <text evidence="3">The sequence shown here is derived from an EMBL/GenBank/DDBJ whole genome shotgun (WGS) entry which is preliminary data.</text>
</comment>
<evidence type="ECO:0000256" key="1">
    <source>
        <dbReference type="SAM" id="MobiDB-lite"/>
    </source>
</evidence>
<dbReference type="EMBL" id="QPJK01000004">
    <property type="protein sequence ID" value="RCW71617.1"/>
    <property type="molecule type" value="Genomic_DNA"/>
</dbReference>
<dbReference type="OrthoDB" id="1550913at2"/>
<sequence length="180" mass="18746">MPDLRQLSRQFPHAGRVQAIVLRPARDVPALSVERALAVADRGLQGDRSAERTPRSPAHAGGGKRQVTLLQAEHLPLVAAWTGLPHIAPTLLRRNLVVEGLNLVAARTLFADQPLALHIGAAVVLQLTGPCDPCSKMEATLGPGGYNALRGHGGMTARVLQGGEIAVGDAVRVAALPAGA</sequence>
<dbReference type="GO" id="GO:0003824">
    <property type="term" value="F:catalytic activity"/>
    <property type="evidence" value="ECO:0007669"/>
    <property type="project" value="InterPro"/>
</dbReference>